<protein>
    <submittedName>
        <fullName evidence="6">Unannotated protein</fullName>
    </submittedName>
</protein>
<dbReference type="GO" id="GO:0009982">
    <property type="term" value="F:pseudouridine synthase activity"/>
    <property type="evidence" value="ECO:0007669"/>
    <property type="project" value="InterPro"/>
</dbReference>
<keyword evidence="3" id="KW-0413">Isomerase</keyword>
<dbReference type="InterPro" id="IPR001406">
    <property type="entry name" value="PsdUridine_synth_TruA"/>
</dbReference>
<organism evidence="6">
    <name type="scientific">freshwater metagenome</name>
    <dbReference type="NCBI Taxonomy" id="449393"/>
    <lineage>
        <taxon>unclassified sequences</taxon>
        <taxon>metagenomes</taxon>
        <taxon>ecological metagenomes</taxon>
    </lineage>
</organism>
<keyword evidence="2" id="KW-0819">tRNA processing</keyword>
<evidence type="ECO:0000256" key="3">
    <source>
        <dbReference type="ARBA" id="ARBA00023235"/>
    </source>
</evidence>
<reference evidence="6" key="1">
    <citation type="submission" date="2020-05" db="EMBL/GenBank/DDBJ databases">
        <authorList>
            <person name="Chiriac C."/>
            <person name="Salcher M."/>
            <person name="Ghai R."/>
            <person name="Kavagutti S V."/>
        </authorList>
    </citation>
    <scope>NUCLEOTIDE SEQUENCE</scope>
</reference>
<evidence type="ECO:0000256" key="4">
    <source>
        <dbReference type="SAM" id="MobiDB-lite"/>
    </source>
</evidence>
<evidence type="ECO:0000313" key="6">
    <source>
        <dbReference type="EMBL" id="CAB4927920.1"/>
    </source>
</evidence>
<dbReference type="Gene3D" id="3.30.70.580">
    <property type="entry name" value="Pseudouridine synthase I, catalytic domain, N-terminal subdomain"/>
    <property type="match status" value="1"/>
</dbReference>
<accession>A0A6J7IB07</accession>
<dbReference type="PIRSF" id="PIRSF001430">
    <property type="entry name" value="tRNA_psdUrid_synth"/>
    <property type="match status" value="1"/>
</dbReference>
<dbReference type="GO" id="GO:0031119">
    <property type="term" value="P:tRNA pseudouridine synthesis"/>
    <property type="evidence" value="ECO:0007669"/>
    <property type="project" value="TreeGrafter"/>
</dbReference>
<proteinExistence type="inferred from homology"/>
<dbReference type="InterPro" id="IPR020103">
    <property type="entry name" value="PsdUridine_synth_cat_dom_sf"/>
</dbReference>
<comment type="similarity">
    <text evidence="1">Belongs to the tRNA pseudouridine synthase TruA family.</text>
</comment>
<dbReference type="Pfam" id="PF01416">
    <property type="entry name" value="PseudoU_synth_1"/>
    <property type="match status" value="1"/>
</dbReference>
<dbReference type="AlphaFoldDB" id="A0A6J7IB07"/>
<dbReference type="EMBL" id="CAFBMX010000004">
    <property type="protein sequence ID" value="CAB4927920.1"/>
    <property type="molecule type" value="Genomic_DNA"/>
</dbReference>
<dbReference type="CDD" id="cd02570">
    <property type="entry name" value="PseudoU_synth_EcTruA"/>
    <property type="match status" value="1"/>
</dbReference>
<feature type="domain" description="Pseudouridine synthase I TruA alpha/beta" evidence="5">
    <location>
        <begin position="138"/>
        <end position="238"/>
    </location>
</feature>
<evidence type="ECO:0000256" key="2">
    <source>
        <dbReference type="ARBA" id="ARBA00022694"/>
    </source>
</evidence>
<dbReference type="Gene3D" id="3.30.70.660">
    <property type="entry name" value="Pseudouridine synthase I, catalytic domain, C-terminal subdomain"/>
    <property type="match status" value="1"/>
</dbReference>
<sequence length="243" mass="27080">MTVRLDLEYDGSGFAGWARQPGLRSVQEVLEAGLAQILQAPVELTVAGRTDRGVHASAQVASYEGPLVRAEALNAVLPRDIAVLRSSEARDGFDARRDAASRSYRYRVLCRRERSALEEGRALWWPRRMNESLLVACAELLVGTHDFTAFTPTETYHVRFRRQVFAAQWRREGDMLLFEIEGDTFMRHMNRILVGTMLQVAAGRRELEDFAGLLEGAHRRDAGPTAPPHGLTLTGVSYASDPA</sequence>
<dbReference type="GO" id="GO:0003723">
    <property type="term" value="F:RNA binding"/>
    <property type="evidence" value="ECO:0007669"/>
    <property type="project" value="InterPro"/>
</dbReference>
<feature type="region of interest" description="Disordered" evidence="4">
    <location>
        <begin position="218"/>
        <end position="243"/>
    </location>
</feature>
<dbReference type="NCBIfam" id="TIGR00071">
    <property type="entry name" value="hisT_truA"/>
    <property type="match status" value="1"/>
</dbReference>
<dbReference type="InterPro" id="IPR020097">
    <property type="entry name" value="PsdUridine_synth_TruA_a/b_dom"/>
</dbReference>
<evidence type="ECO:0000256" key="1">
    <source>
        <dbReference type="ARBA" id="ARBA00009375"/>
    </source>
</evidence>
<evidence type="ECO:0000259" key="5">
    <source>
        <dbReference type="Pfam" id="PF01416"/>
    </source>
</evidence>
<dbReference type="PANTHER" id="PTHR11142:SF0">
    <property type="entry name" value="TRNA PSEUDOURIDINE SYNTHASE-LIKE 1"/>
    <property type="match status" value="1"/>
</dbReference>
<dbReference type="InterPro" id="IPR020095">
    <property type="entry name" value="PsdUridine_synth_TruA_C"/>
</dbReference>
<dbReference type="InterPro" id="IPR020094">
    <property type="entry name" value="TruA/RsuA/RluB/E/F_N"/>
</dbReference>
<dbReference type="SUPFAM" id="SSF55120">
    <property type="entry name" value="Pseudouridine synthase"/>
    <property type="match status" value="1"/>
</dbReference>
<dbReference type="PANTHER" id="PTHR11142">
    <property type="entry name" value="PSEUDOURIDYLATE SYNTHASE"/>
    <property type="match status" value="1"/>
</dbReference>
<gene>
    <name evidence="6" type="ORF">UFOPK3674_00972</name>
</gene>
<name>A0A6J7IB07_9ZZZZ</name>
<dbReference type="HAMAP" id="MF_00171">
    <property type="entry name" value="TruA"/>
    <property type="match status" value="1"/>
</dbReference>